<evidence type="ECO:0000256" key="3">
    <source>
        <dbReference type="ARBA" id="ARBA00023163"/>
    </source>
</evidence>
<dbReference type="InterPro" id="IPR018334">
    <property type="entry name" value="ArsR_HTH"/>
</dbReference>
<evidence type="ECO:0000256" key="2">
    <source>
        <dbReference type="ARBA" id="ARBA00023125"/>
    </source>
</evidence>
<name>S9TT30_PAEAL</name>
<evidence type="ECO:0000256" key="4">
    <source>
        <dbReference type="ARBA" id="ARBA00043263"/>
    </source>
</evidence>
<dbReference type="GO" id="GO:0003677">
    <property type="term" value="F:DNA binding"/>
    <property type="evidence" value="ECO:0007669"/>
    <property type="project" value="UniProtKB-KW"/>
</dbReference>
<feature type="domain" description="HTH arsR-type" evidence="5">
    <location>
        <begin position="80"/>
        <end position="175"/>
    </location>
</feature>
<dbReference type="InterPro" id="IPR036388">
    <property type="entry name" value="WH-like_DNA-bd_sf"/>
</dbReference>
<dbReference type="PANTHER" id="PTHR43132">
    <property type="entry name" value="ARSENICAL RESISTANCE OPERON REPRESSOR ARSR-RELATED"/>
    <property type="match status" value="1"/>
</dbReference>
<proteinExistence type="predicted"/>
<comment type="caution">
    <text evidence="6">The sequence shown here is derived from an EMBL/GenBank/DDBJ whole genome shotgun (WGS) entry which is preliminary data.</text>
</comment>
<dbReference type="eggNOG" id="COG0640">
    <property type="taxonomic scope" value="Bacteria"/>
</dbReference>
<dbReference type="Proteomes" id="UP000015344">
    <property type="component" value="Unassembled WGS sequence"/>
</dbReference>
<reference evidence="6 7" key="1">
    <citation type="submission" date="2013-05" db="EMBL/GenBank/DDBJ databases">
        <authorList>
            <person name="Strain E.A."/>
            <person name="Brown E."/>
            <person name="Allard M.W."/>
            <person name="Luo Y.L."/>
        </authorList>
    </citation>
    <scope>NUCLEOTIDE SEQUENCE [LARGE SCALE GENOMIC DNA]</scope>
    <source>
        <strain evidence="6 7">TS-15</strain>
    </source>
</reference>
<evidence type="ECO:0000313" key="7">
    <source>
        <dbReference type="Proteomes" id="UP000015344"/>
    </source>
</evidence>
<dbReference type="InterPro" id="IPR011991">
    <property type="entry name" value="ArsR-like_HTH"/>
</dbReference>
<dbReference type="InterPro" id="IPR036390">
    <property type="entry name" value="WH_DNA-bd_sf"/>
</dbReference>
<dbReference type="PROSITE" id="PS00846">
    <property type="entry name" value="HTH_ARSR_1"/>
    <property type="match status" value="1"/>
</dbReference>
<dbReference type="GO" id="GO:0003700">
    <property type="term" value="F:DNA-binding transcription factor activity"/>
    <property type="evidence" value="ECO:0007669"/>
    <property type="project" value="InterPro"/>
</dbReference>
<gene>
    <name evidence="6" type="ORF">PAALTS15_19913</name>
</gene>
<dbReference type="AlphaFoldDB" id="S9TT30"/>
<evidence type="ECO:0000256" key="1">
    <source>
        <dbReference type="ARBA" id="ARBA00023015"/>
    </source>
</evidence>
<dbReference type="PANTHER" id="PTHR43132:SF6">
    <property type="entry name" value="HTH-TYPE TRANSCRIPTIONAL REPRESSOR CZRA"/>
    <property type="match status" value="1"/>
</dbReference>
<keyword evidence="2" id="KW-0238">DNA-binding</keyword>
<dbReference type="InterPro" id="IPR001845">
    <property type="entry name" value="HTH_ArsR_DNA-bd_dom"/>
</dbReference>
<dbReference type="InterPro" id="IPR051011">
    <property type="entry name" value="Metal_resp_trans_reg"/>
</dbReference>
<evidence type="ECO:0000259" key="5">
    <source>
        <dbReference type="PROSITE" id="PS50987"/>
    </source>
</evidence>
<dbReference type="PROSITE" id="PS50987">
    <property type="entry name" value="HTH_ARSR_2"/>
    <property type="match status" value="1"/>
</dbReference>
<dbReference type="SUPFAM" id="SSF46785">
    <property type="entry name" value="Winged helix' DNA-binding domain"/>
    <property type="match status" value="1"/>
</dbReference>
<dbReference type="PATRIC" id="fig|1117108.3.peg.4098"/>
<keyword evidence="3" id="KW-0804">Transcription</keyword>
<keyword evidence="4" id="KW-0105">Cadmium resistance</keyword>
<dbReference type="GO" id="GO:0046686">
    <property type="term" value="P:response to cadmium ion"/>
    <property type="evidence" value="ECO:0007669"/>
    <property type="project" value="UniProtKB-KW"/>
</dbReference>
<dbReference type="Gene3D" id="1.10.10.10">
    <property type="entry name" value="Winged helix-like DNA-binding domain superfamily/Winged helix DNA-binding domain"/>
    <property type="match status" value="1"/>
</dbReference>
<dbReference type="Pfam" id="PF01022">
    <property type="entry name" value="HTH_5"/>
    <property type="match status" value="1"/>
</dbReference>
<organism evidence="6 7">
    <name type="scientific">Paenibacillus alvei TS-15</name>
    <dbReference type="NCBI Taxonomy" id="1117108"/>
    <lineage>
        <taxon>Bacteria</taxon>
        <taxon>Bacillati</taxon>
        <taxon>Bacillota</taxon>
        <taxon>Bacilli</taxon>
        <taxon>Bacillales</taxon>
        <taxon>Paenibacillaceae</taxon>
        <taxon>Paenibacillus</taxon>
    </lineage>
</organism>
<sequence length="185" mass="20997">MIIVMITIKQAKHIQCNYSELTCLIFKGINNNIGNEVNAMVAQRSTDDLENIQSHTLDKEDVCEIVCYDAVKINALKGRVEDNEVQGMAQMFKALSDPTRMKMACLLDEGEELCVCDMAILTGQSIATTSHHLRVMKNLGIAKSRKDGKNVFYTLSDHHIRLLVRMTLEHLREEHCHDDAEHRKS</sequence>
<accession>S9TT30</accession>
<dbReference type="EMBL" id="ATMT01000066">
    <property type="protein sequence ID" value="EPY05466.1"/>
    <property type="molecule type" value="Genomic_DNA"/>
</dbReference>
<evidence type="ECO:0000313" key="6">
    <source>
        <dbReference type="EMBL" id="EPY05466.1"/>
    </source>
</evidence>
<keyword evidence="1" id="KW-0805">Transcription regulation</keyword>
<dbReference type="NCBIfam" id="NF033788">
    <property type="entry name" value="HTH_metalloreg"/>
    <property type="match status" value="1"/>
</dbReference>
<dbReference type="CDD" id="cd00090">
    <property type="entry name" value="HTH_ARSR"/>
    <property type="match status" value="1"/>
</dbReference>
<dbReference type="PRINTS" id="PR00778">
    <property type="entry name" value="HTHARSR"/>
</dbReference>
<protein>
    <submittedName>
        <fullName evidence="6">ArsR family transcriptional regulator</fullName>
    </submittedName>
</protein>
<dbReference type="SMART" id="SM00418">
    <property type="entry name" value="HTH_ARSR"/>
    <property type="match status" value="1"/>
</dbReference>